<organism evidence="5 6">
    <name type="scientific">Ascaris lumbricoides</name>
    <name type="common">Giant roundworm</name>
    <dbReference type="NCBI Taxonomy" id="6252"/>
    <lineage>
        <taxon>Eukaryota</taxon>
        <taxon>Metazoa</taxon>
        <taxon>Ecdysozoa</taxon>
        <taxon>Nematoda</taxon>
        <taxon>Chromadorea</taxon>
        <taxon>Rhabditida</taxon>
        <taxon>Spirurina</taxon>
        <taxon>Ascaridomorpha</taxon>
        <taxon>Ascaridoidea</taxon>
        <taxon>Ascarididae</taxon>
        <taxon>Ascaris</taxon>
    </lineage>
</organism>
<dbReference type="InterPro" id="IPR022145">
    <property type="entry name" value="INTS1_RPB2-bd"/>
</dbReference>
<sequence length="1129" mass="126183">MSKSGGKTKANLPAGGFVALGREGLPGSSDSSSRLRAHISGKRELPQVSGGVLKKPRLDILCKGGASTSALTVKRFELDENKWRQFCSDVVIEPKTLLSSLNSAFDKQKTQKAARLVCAAVRECITYYRETNVWAAEPLIMSALLVFCKQHPTILLQDEVLEAICSILPAPLPNPSPGYSLAVVLLYLIVKDASDWTWTLVECFIDDSLHERYWVDRLCAGALVDNIVTAFGTTAPTEDLYTACELTYPERFQHRKVVKERFANLPNKALKVEAIVAQIVEVCERKSDGAPRNLLKTMSACAGCAQVRLLAAQKMDSWLLNGKLQRHAMELLLWVACNVRSVLSAEDVDTLGALLRLRALKSKQINNLFNVALKEILSHDSDFMAAVMKLLLANEFSSNRFPYNMTMIHSLFTFDNASASKVLAGELCQMLAAKEEYLRVSRTFLREFVRSLLRVDFDFALFTRYLFETLTEKYVPTAVPAHLFKSLMELCWMLPFLAVTPLVREGTQLRRNTNITLTQTHIDALLRFYAEVRGFFEVCVEFLASHHAYCTDSRLFVYSFYRLLYLAPVDYYSSVDNWPLEADVTQFVRAISDAPLSEALLMRILKAGAEQSVPIDAADAIDLVENLSKRASISSPLNGSVVSMIEIKDCDAVSTLFATTVYKPPLTFHLQENELPALSVRTLYWKAWIITVMWVSLNKHSLIKQAYAMYPTLKVAIQILLTWDYRFPPLASAGDAQGVDRMIQDDERELNEEKQKIRKLEARLAGTDVGDADSKLLGKLCSLDPTGVCRRPPDGFLRDLEKLNEDLDLSRSLSECREPDLLADIIRSQGSACALPSIMNLVESNANAILHLPLECICELFLHYLLMSTSSVTTAKKPTAEKLNALRQRLRDSVRGATATESTVMETVQFLATRLGASSSMERSIAAHALDLFLQPDGNAAILPVNVDASPTSFLHMVATFDLLRGRICTLLARLCPTETKSARLTEYIDFLIEHADLSTSHLVAHHISSVVERMTDMSKEEDVYASALRFFDKYVREACENKSASTYQQVGELPIDAKVITIEFSVSQKEKICAEMISSSVCAILQLLCTKHNEPSTDARNSLMDLFFPAHGRRPNVWLTYFRFFAAL</sequence>
<evidence type="ECO:0000259" key="4">
    <source>
        <dbReference type="Pfam" id="PF22929"/>
    </source>
</evidence>
<dbReference type="Proteomes" id="UP000036681">
    <property type="component" value="Unplaced"/>
</dbReference>
<evidence type="ECO:0000256" key="1">
    <source>
        <dbReference type="SAM" id="Coils"/>
    </source>
</evidence>
<evidence type="ECO:0000313" key="6">
    <source>
        <dbReference type="WBParaSite" id="ALUE_0001626101-mRNA-1"/>
    </source>
</evidence>
<dbReference type="Pfam" id="PF22929">
    <property type="entry name" value="INTS1_INTS2-bd"/>
    <property type="match status" value="1"/>
</dbReference>
<dbReference type="InterPro" id="IPR038902">
    <property type="entry name" value="INTS1"/>
</dbReference>
<dbReference type="WBParaSite" id="ALUE_0001626101-mRNA-1">
    <property type="protein sequence ID" value="ALUE_0001626101-mRNA-1"/>
    <property type="gene ID" value="ALUE_0001626101"/>
</dbReference>
<protein>
    <submittedName>
        <fullName evidence="6">DUF3677 domain-containing protein</fullName>
    </submittedName>
</protein>
<proteinExistence type="predicted"/>
<feature type="coiled-coil region" evidence="1">
    <location>
        <begin position="736"/>
        <end position="763"/>
    </location>
</feature>
<dbReference type="InterPro" id="IPR053966">
    <property type="entry name" value="INTS1_INTS2-bd"/>
</dbReference>
<dbReference type="AlphaFoldDB" id="A0A0M3IDX8"/>
<keyword evidence="5" id="KW-1185">Reference proteome</keyword>
<dbReference type="PANTHER" id="PTHR21224">
    <property type="entry name" value="INTEGRATOR COMPLEX SUBUNIT 1"/>
    <property type="match status" value="1"/>
</dbReference>
<feature type="domain" description="Integrator complex subunit 1 INTS2-binding" evidence="4">
    <location>
        <begin position="907"/>
        <end position="1120"/>
    </location>
</feature>
<feature type="domain" description="Integrator complex subunit 1 RPB2-binding" evidence="3">
    <location>
        <begin position="286"/>
        <end position="424"/>
    </location>
</feature>
<evidence type="ECO:0000259" key="3">
    <source>
        <dbReference type="Pfam" id="PF12432"/>
    </source>
</evidence>
<accession>A0A0M3IDX8</accession>
<feature type="region of interest" description="Disordered" evidence="2">
    <location>
        <begin position="21"/>
        <end position="40"/>
    </location>
</feature>
<keyword evidence="1" id="KW-0175">Coiled coil</keyword>
<evidence type="ECO:0000313" key="5">
    <source>
        <dbReference type="Proteomes" id="UP000036681"/>
    </source>
</evidence>
<dbReference type="PANTHER" id="PTHR21224:SF1">
    <property type="entry name" value="INTEGRATOR COMPLEX SUBUNIT 1"/>
    <property type="match status" value="1"/>
</dbReference>
<dbReference type="GO" id="GO:0032039">
    <property type="term" value="C:integrator complex"/>
    <property type="evidence" value="ECO:0007669"/>
    <property type="project" value="InterPro"/>
</dbReference>
<name>A0A0M3IDX8_ASCLU</name>
<reference evidence="6" key="1">
    <citation type="submission" date="2016-05" db="UniProtKB">
        <authorList>
            <consortium name="WormBaseParasite"/>
        </authorList>
    </citation>
    <scope>IDENTIFICATION</scope>
</reference>
<dbReference type="GO" id="GO:0034474">
    <property type="term" value="P:U2 snRNA 3'-end processing"/>
    <property type="evidence" value="ECO:0007669"/>
    <property type="project" value="InterPro"/>
</dbReference>
<evidence type="ECO:0000256" key="2">
    <source>
        <dbReference type="SAM" id="MobiDB-lite"/>
    </source>
</evidence>
<dbReference type="Pfam" id="PF12432">
    <property type="entry name" value="INTS1_RP2B-bd"/>
    <property type="match status" value="1"/>
</dbReference>